<dbReference type="Pfam" id="PF00578">
    <property type="entry name" value="AhpC-TSA"/>
    <property type="match status" value="1"/>
</dbReference>
<evidence type="ECO:0000313" key="2">
    <source>
        <dbReference type="EMBL" id="KKN84141.1"/>
    </source>
</evidence>
<dbReference type="InterPro" id="IPR000866">
    <property type="entry name" value="AhpC/TSA"/>
</dbReference>
<dbReference type="CDD" id="cd02966">
    <property type="entry name" value="TlpA_like_family"/>
    <property type="match status" value="1"/>
</dbReference>
<dbReference type="PROSITE" id="PS51257">
    <property type="entry name" value="PROKAR_LIPOPROTEIN"/>
    <property type="match status" value="1"/>
</dbReference>
<dbReference type="PANTHER" id="PTHR42852">
    <property type="entry name" value="THIOL:DISULFIDE INTERCHANGE PROTEIN DSBE"/>
    <property type="match status" value="1"/>
</dbReference>
<dbReference type="InterPro" id="IPR050553">
    <property type="entry name" value="Thioredoxin_ResA/DsbE_sf"/>
</dbReference>
<evidence type="ECO:0000259" key="1">
    <source>
        <dbReference type="PROSITE" id="PS51352"/>
    </source>
</evidence>
<accession>A0A0F9WE56</accession>
<protein>
    <recommendedName>
        <fullName evidence="1">Thioredoxin domain-containing protein</fullName>
    </recommendedName>
</protein>
<proteinExistence type="predicted"/>
<dbReference type="InterPro" id="IPR013766">
    <property type="entry name" value="Thioredoxin_domain"/>
</dbReference>
<name>A0A0F9WE56_9ZZZZ</name>
<dbReference type="GO" id="GO:0016491">
    <property type="term" value="F:oxidoreductase activity"/>
    <property type="evidence" value="ECO:0007669"/>
    <property type="project" value="InterPro"/>
</dbReference>
<feature type="domain" description="Thioredoxin" evidence="1">
    <location>
        <begin position="245"/>
        <end position="404"/>
    </location>
</feature>
<dbReference type="Gene3D" id="3.40.30.10">
    <property type="entry name" value="Glutaredoxin"/>
    <property type="match status" value="1"/>
</dbReference>
<sequence length="409" mass="46042">MNMRFGLAILSALLLIVGCKEKEQTNNLSEGIWLVELDVMDNQALPFNLAVAKDGDGSYKMQIYNAEEVIDVDEIEIKGDSIRMQTPVFEGYLAGTFTENKIQGQFIKESLDRIVPFTAVYGTEDRFSAKLEQTERNVTGIWETYFSPDLEEEYVGKGIFLQDDNKVTGTFRTTTGDYRFLEGILDGDSLKLSSFDGAHAFLFTAKVTDSSMNGVFYSGNHFKEPFVAARNDGFELPDPDSLTFLNEGYDKLAFSFPDSDGNMISLADKKYQDKVVIVQLMGTWCPNCLDETKFLVDYLKQDTNIEVIGLAFESAKTKEIAFKAIERLKDRVAVNYPILLAQFGSYDKKEAQEKLPMLNHILSYPTTIFIDKKGDVRKIHTGFNGPATGEKYVEFKKGFNALITQLSNE</sequence>
<dbReference type="EMBL" id="LAZR01000175">
    <property type="protein sequence ID" value="KKN84141.1"/>
    <property type="molecule type" value="Genomic_DNA"/>
</dbReference>
<dbReference type="PANTHER" id="PTHR42852:SF13">
    <property type="entry name" value="PROTEIN DIPZ"/>
    <property type="match status" value="1"/>
</dbReference>
<dbReference type="GO" id="GO:0016209">
    <property type="term" value="F:antioxidant activity"/>
    <property type="evidence" value="ECO:0007669"/>
    <property type="project" value="InterPro"/>
</dbReference>
<dbReference type="SUPFAM" id="SSF52833">
    <property type="entry name" value="Thioredoxin-like"/>
    <property type="match status" value="1"/>
</dbReference>
<comment type="caution">
    <text evidence="2">The sequence shown here is derived from an EMBL/GenBank/DDBJ whole genome shotgun (WGS) entry which is preliminary data.</text>
</comment>
<dbReference type="AlphaFoldDB" id="A0A0F9WE56"/>
<gene>
    <name evidence="2" type="ORF">LCGC14_0292240</name>
</gene>
<dbReference type="PROSITE" id="PS51352">
    <property type="entry name" value="THIOREDOXIN_2"/>
    <property type="match status" value="1"/>
</dbReference>
<reference evidence="2" key="1">
    <citation type="journal article" date="2015" name="Nature">
        <title>Complex archaea that bridge the gap between prokaryotes and eukaryotes.</title>
        <authorList>
            <person name="Spang A."/>
            <person name="Saw J.H."/>
            <person name="Jorgensen S.L."/>
            <person name="Zaremba-Niedzwiedzka K."/>
            <person name="Martijn J."/>
            <person name="Lind A.E."/>
            <person name="van Eijk R."/>
            <person name="Schleper C."/>
            <person name="Guy L."/>
            <person name="Ettema T.J."/>
        </authorList>
    </citation>
    <scope>NUCLEOTIDE SEQUENCE</scope>
</reference>
<organism evidence="2">
    <name type="scientific">marine sediment metagenome</name>
    <dbReference type="NCBI Taxonomy" id="412755"/>
    <lineage>
        <taxon>unclassified sequences</taxon>
        <taxon>metagenomes</taxon>
        <taxon>ecological metagenomes</taxon>
    </lineage>
</organism>
<dbReference type="InterPro" id="IPR036249">
    <property type="entry name" value="Thioredoxin-like_sf"/>
</dbReference>